<dbReference type="Proteomes" id="UP000269352">
    <property type="component" value="Unassembled WGS sequence"/>
</dbReference>
<sequence>MILYHGSNIVVKSPKIVTPNRGIDFGKGFYTTTNREQAAAFARKVVARKGGQPLVSVYQFDEALAYKQLKLLSFDGVSDTWFDFVLNCRRGNEPTEAVDCVYGAVANDDVYLTIQLYETGVLSIEQAKEQLKVKKLFNQLVFKTAESLKYLIYTDRLEVDHAAS</sequence>
<name>A0A388TD08_TERA1</name>
<proteinExistence type="predicted"/>
<evidence type="ECO:0000313" key="2">
    <source>
        <dbReference type="Proteomes" id="UP000269352"/>
    </source>
</evidence>
<reference evidence="1 2" key="1">
    <citation type="journal article" date="2019" name="ISME J.">
        <title>Genome analyses of uncultured TG2/ZB3 bacteria in 'Margulisbacteria' specifically attached to ectosymbiotic spirochetes of protists in the termite gut.</title>
        <authorList>
            <person name="Utami Y.D."/>
            <person name="Kuwahara H."/>
            <person name="Igai K."/>
            <person name="Murakami T."/>
            <person name="Sugaya K."/>
            <person name="Morikawa T."/>
            <person name="Nagura Y."/>
            <person name="Yuki M."/>
            <person name="Deevong P."/>
            <person name="Inoue T."/>
            <person name="Kihara K."/>
            <person name="Lo N."/>
            <person name="Yamada A."/>
            <person name="Ohkuma M."/>
            <person name="Hongoh Y."/>
        </authorList>
    </citation>
    <scope>NUCLEOTIDE SEQUENCE [LARGE SCALE GENOMIC DNA]</scope>
    <source>
        <strain evidence="1">NkOx7-01</strain>
    </source>
</reference>
<dbReference type="Pfam" id="PF13151">
    <property type="entry name" value="DUF3990"/>
    <property type="match status" value="1"/>
</dbReference>
<keyword evidence="2" id="KW-1185">Reference proteome</keyword>
<accession>A0A388TD08</accession>
<dbReference type="AlphaFoldDB" id="A0A388TD08"/>
<gene>
    <name evidence="1" type="ORF">NO1_1584</name>
</gene>
<organism evidence="1 2">
    <name type="scientific">Termititenax aidoneus</name>
    <dbReference type="NCBI Taxonomy" id="2218524"/>
    <lineage>
        <taxon>Bacteria</taxon>
        <taxon>Bacillati</taxon>
        <taxon>Candidatus Margulisiibacteriota</taxon>
        <taxon>Candidatus Termititenacia</taxon>
        <taxon>Candidatus Termititenacales</taxon>
        <taxon>Candidatus Termititenacaceae</taxon>
        <taxon>Candidatus Termititenax</taxon>
    </lineage>
</organism>
<comment type="caution">
    <text evidence="1">The sequence shown here is derived from an EMBL/GenBank/DDBJ whole genome shotgun (WGS) entry which is preliminary data.</text>
</comment>
<dbReference type="EMBL" id="BGZN01000044">
    <property type="protein sequence ID" value="GBR74403.1"/>
    <property type="molecule type" value="Genomic_DNA"/>
</dbReference>
<dbReference type="InterPro" id="IPR025051">
    <property type="entry name" value="DUF3990"/>
</dbReference>
<evidence type="ECO:0000313" key="1">
    <source>
        <dbReference type="EMBL" id="GBR74403.1"/>
    </source>
</evidence>
<protein>
    <submittedName>
        <fullName evidence="1">Protein DUF3990</fullName>
    </submittedName>
</protein>